<dbReference type="CDD" id="cd09917">
    <property type="entry name" value="F-box_SF"/>
    <property type="match status" value="1"/>
</dbReference>
<dbReference type="OrthoDB" id="2322499at2759"/>
<accession>A0A8E2AV25</accession>
<evidence type="ECO:0000313" key="3">
    <source>
        <dbReference type="Proteomes" id="UP000250043"/>
    </source>
</evidence>
<dbReference type="PROSITE" id="PS50181">
    <property type="entry name" value="FBOX"/>
    <property type="match status" value="1"/>
</dbReference>
<proteinExistence type="predicted"/>
<dbReference type="EMBL" id="KV722383">
    <property type="protein sequence ID" value="OCH91548.1"/>
    <property type="molecule type" value="Genomic_DNA"/>
</dbReference>
<name>A0A8E2AV25_9APHY</name>
<evidence type="ECO:0000259" key="1">
    <source>
        <dbReference type="PROSITE" id="PS50181"/>
    </source>
</evidence>
<gene>
    <name evidence="2" type="ORF">OBBRIDRAFT_792139</name>
</gene>
<dbReference type="SUPFAM" id="SSF81383">
    <property type="entry name" value="F-box domain"/>
    <property type="match status" value="1"/>
</dbReference>
<dbReference type="InterPro" id="IPR036047">
    <property type="entry name" value="F-box-like_dom_sf"/>
</dbReference>
<dbReference type="InterPro" id="IPR001810">
    <property type="entry name" value="F-box_dom"/>
</dbReference>
<dbReference type="Proteomes" id="UP000250043">
    <property type="component" value="Unassembled WGS sequence"/>
</dbReference>
<feature type="domain" description="F-box" evidence="1">
    <location>
        <begin position="39"/>
        <end position="88"/>
    </location>
</feature>
<dbReference type="Pfam" id="PF00646">
    <property type="entry name" value="F-box"/>
    <property type="match status" value="1"/>
</dbReference>
<protein>
    <recommendedName>
        <fullName evidence="1">F-box domain-containing protein</fullName>
    </recommendedName>
</protein>
<dbReference type="AlphaFoldDB" id="A0A8E2AV25"/>
<evidence type="ECO:0000313" key="2">
    <source>
        <dbReference type="EMBL" id="OCH91548.1"/>
    </source>
</evidence>
<organism evidence="2 3">
    <name type="scientific">Obba rivulosa</name>
    <dbReference type="NCBI Taxonomy" id="1052685"/>
    <lineage>
        <taxon>Eukaryota</taxon>
        <taxon>Fungi</taxon>
        <taxon>Dikarya</taxon>
        <taxon>Basidiomycota</taxon>
        <taxon>Agaricomycotina</taxon>
        <taxon>Agaricomycetes</taxon>
        <taxon>Polyporales</taxon>
        <taxon>Gelatoporiaceae</taxon>
        <taxon>Obba</taxon>
    </lineage>
</organism>
<keyword evidence="3" id="KW-1185">Reference proteome</keyword>
<reference evidence="2 3" key="1">
    <citation type="submission" date="2016-07" db="EMBL/GenBank/DDBJ databases">
        <title>Draft genome of the white-rot fungus Obba rivulosa 3A-2.</title>
        <authorList>
            <consortium name="DOE Joint Genome Institute"/>
            <person name="Miettinen O."/>
            <person name="Riley R."/>
            <person name="Acob R."/>
            <person name="Barry K."/>
            <person name="Cullen D."/>
            <person name="De Vries R."/>
            <person name="Hainaut M."/>
            <person name="Hatakka A."/>
            <person name="Henrissat B."/>
            <person name="Hilden K."/>
            <person name="Kuo R."/>
            <person name="Labutti K."/>
            <person name="Lipzen A."/>
            <person name="Makela M.R."/>
            <person name="Sandor L."/>
            <person name="Spatafora J.W."/>
            <person name="Grigoriev I.V."/>
            <person name="Hibbett D.S."/>
        </authorList>
    </citation>
    <scope>NUCLEOTIDE SEQUENCE [LARGE SCALE GENOMIC DNA]</scope>
    <source>
        <strain evidence="2 3">3A-2</strain>
    </source>
</reference>
<sequence length="655" mass="77145">MRPYSRDDCELIKFWKHGFRCDIAPIPYPSLQRKKPVRFTKLHIVPADVMLEICSYLQLRDVFHLSRINKTFRRLLTSHHAAFVWRSAVANEKDLPMCPKHLNELQYANLLYSPHCHNCLRPNVNDINWVFRVRYCDNCYKRETKHYRTVDTIPGIEREFGTWEGDNWSLLPAIEELRPWLRWTRHVNGVRVRNSDYEALLQSWWVIKGCPEEEAELFGRERFEYTGGIHNHARLMKEWEKREAERREADSRKRDEQSKADMKVHDFIREVRLKQIIINLRRLGYDRQLASIEPSSYASLAASPVVQTLRTLRREEWEKIQKPVINVLVEAHRKEVLRPRYCALDTFLASCFAEERKTPASELRPKAIDLAMMPEFRALIDAPDDVQITTQSFEPLREQMDTFVERWHADIKHRLVEWMLMGRPENRPFPADVDPVALASAVFPCGRCPDEDIDHRVHRYPGIIAHPCFRIRTAPADTAYERNIGDIAGINPLQLKPNGLHVDHQKIHEILESCGKDPDRVTIQEMDDLDVHVFQWCRGQLVKKNSRIVHWRLAIEMWFRNVDPYDPSPPIYHCMLASKADKSRRLKTQLPKYHDSKAASLSHWCCALCDNASGRNKDLFDVHFHVRNMHAVESPVKRYDFYWNPGAIYPLPTIY</sequence>